<evidence type="ECO:0000313" key="3">
    <source>
        <dbReference type="Proteomes" id="UP001161247"/>
    </source>
</evidence>
<dbReference type="EMBL" id="OX459120">
    <property type="protein sequence ID" value="CAI9098938.1"/>
    <property type="molecule type" value="Genomic_DNA"/>
</dbReference>
<sequence>MASRDHTFHFPIVEVTVTLQDVEVILGLKVDGEPVTGPEVKPENKSWGPYLLWLFGFCLSEAHVADGKLYLTDLYAHLNNAISSTASMEEHLQRVRCLVPCMLGGLLFPDSNRDSIPFLLVGPLEDVES</sequence>
<evidence type="ECO:0000259" key="1">
    <source>
        <dbReference type="Pfam" id="PF10536"/>
    </source>
</evidence>
<organism evidence="2 3">
    <name type="scientific">Oldenlandia corymbosa var. corymbosa</name>
    <dbReference type="NCBI Taxonomy" id="529605"/>
    <lineage>
        <taxon>Eukaryota</taxon>
        <taxon>Viridiplantae</taxon>
        <taxon>Streptophyta</taxon>
        <taxon>Embryophyta</taxon>
        <taxon>Tracheophyta</taxon>
        <taxon>Spermatophyta</taxon>
        <taxon>Magnoliopsida</taxon>
        <taxon>eudicotyledons</taxon>
        <taxon>Gunneridae</taxon>
        <taxon>Pentapetalae</taxon>
        <taxon>asterids</taxon>
        <taxon>lamiids</taxon>
        <taxon>Gentianales</taxon>
        <taxon>Rubiaceae</taxon>
        <taxon>Rubioideae</taxon>
        <taxon>Spermacoceae</taxon>
        <taxon>Hedyotis-Oldenlandia complex</taxon>
        <taxon>Oldenlandia</taxon>
    </lineage>
</organism>
<dbReference type="Proteomes" id="UP001161247">
    <property type="component" value="Chromosome 3"/>
</dbReference>
<dbReference type="PANTHER" id="PTHR46033:SF8">
    <property type="entry name" value="PROTEIN MAINTENANCE OF MERISTEMS-LIKE"/>
    <property type="match status" value="1"/>
</dbReference>
<dbReference type="GO" id="GO:0010073">
    <property type="term" value="P:meristem maintenance"/>
    <property type="evidence" value="ECO:0007669"/>
    <property type="project" value="InterPro"/>
</dbReference>
<accession>A0AAV1CWP5</accession>
<dbReference type="Pfam" id="PF10536">
    <property type="entry name" value="PMD"/>
    <property type="match status" value="1"/>
</dbReference>
<dbReference type="InterPro" id="IPR019557">
    <property type="entry name" value="AminoTfrase-like_pln_mobile"/>
</dbReference>
<keyword evidence="3" id="KW-1185">Reference proteome</keyword>
<proteinExistence type="predicted"/>
<dbReference type="PANTHER" id="PTHR46033">
    <property type="entry name" value="PROTEIN MAIN-LIKE 2"/>
    <property type="match status" value="1"/>
</dbReference>
<gene>
    <name evidence="2" type="ORF">OLC1_LOCUS9045</name>
</gene>
<evidence type="ECO:0000313" key="2">
    <source>
        <dbReference type="EMBL" id="CAI9098938.1"/>
    </source>
</evidence>
<dbReference type="AlphaFoldDB" id="A0AAV1CWP5"/>
<feature type="domain" description="Aminotransferase-like plant mobile" evidence="1">
    <location>
        <begin position="6"/>
        <end position="117"/>
    </location>
</feature>
<dbReference type="InterPro" id="IPR044824">
    <property type="entry name" value="MAIN-like"/>
</dbReference>
<name>A0AAV1CWP5_OLDCO</name>
<protein>
    <submittedName>
        <fullName evidence="2">OLC1v1035677C1</fullName>
    </submittedName>
</protein>
<reference evidence="2" key="1">
    <citation type="submission" date="2023-03" db="EMBL/GenBank/DDBJ databases">
        <authorList>
            <person name="Julca I."/>
        </authorList>
    </citation>
    <scope>NUCLEOTIDE SEQUENCE</scope>
</reference>